<evidence type="ECO:0000313" key="3">
    <source>
        <dbReference type="Proteomes" id="UP001432322"/>
    </source>
</evidence>
<feature type="coiled-coil region" evidence="1">
    <location>
        <begin position="20"/>
        <end position="103"/>
    </location>
</feature>
<accession>A0AAV5VAY9</accession>
<dbReference type="AlphaFoldDB" id="A0AAV5VAY9"/>
<feature type="non-terminal residue" evidence="2">
    <location>
        <position position="131"/>
    </location>
</feature>
<dbReference type="Proteomes" id="UP001432322">
    <property type="component" value="Unassembled WGS sequence"/>
</dbReference>
<protein>
    <submittedName>
        <fullName evidence="2">Uncharacterized protein</fullName>
    </submittedName>
</protein>
<reference evidence="2" key="1">
    <citation type="submission" date="2023-10" db="EMBL/GenBank/DDBJ databases">
        <title>Genome assembly of Pristionchus species.</title>
        <authorList>
            <person name="Yoshida K."/>
            <person name="Sommer R.J."/>
        </authorList>
    </citation>
    <scope>NUCLEOTIDE SEQUENCE</scope>
    <source>
        <strain evidence="2">RS5133</strain>
    </source>
</reference>
<name>A0AAV5VAY9_9BILA</name>
<evidence type="ECO:0000256" key="1">
    <source>
        <dbReference type="SAM" id="Coils"/>
    </source>
</evidence>
<gene>
    <name evidence="2" type="ORF">PFISCL1PPCAC_6684</name>
</gene>
<dbReference type="EMBL" id="BTSY01000002">
    <property type="protein sequence ID" value="GMT15387.1"/>
    <property type="molecule type" value="Genomic_DNA"/>
</dbReference>
<keyword evidence="3" id="KW-1185">Reference proteome</keyword>
<organism evidence="2 3">
    <name type="scientific">Pristionchus fissidentatus</name>
    <dbReference type="NCBI Taxonomy" id="1538716"/>
    <lineage>
        <taxon>Eukaryota</taxon>
        <taxon>Metazoa</taxon>
        <taxon>Ecdysozoa</taxon>
        <taxon>Nematoda</taxon>
        <taxon>Chromadorea</taxon>
        <taxon>Rhabditida</taxon>
        <taxon>Rhabditina</taxon>
        <taxon>Diplogasteromorpha</taxon>
        <taxon>Diplogasteroidea</taxon>
        <taxon>Neodiplogasteridae</taxon>
        <taxon>Pristionchus</taxon>
    </lineage>
</organism>
<proteinExistence type="predicted"/>
<sequence>MSKRCSGGRDEPSIKKEIVYYEASMDLEKAKEEIARLQKLFEGACREARKAQLRAEEAESRLDAKPLGIVSLQKKNEELSEKNAELLNEIDRLKKEAAIREADAAAAAAASQLLSDRLMNEVAPKAAAAAA</sequence>
<keyword evidence="1" id="KW-0175">Coiled coil</keyword>
<evidence type="ECO:0000313" key="2">
    <source>
        <dbReference type="EMBL" id="GMT15387.1"/>
    </source>
</evidence>
<comment type="caution">
    <text evidence="2">The sequence shown here is derived from an EMBL/GenBank/DDBJ whole genome shotgun (WGS) entry which is preliminary data.</text>
</comment>